<dbReference type="AlphaFoldDB" id="A0A0S4MIG1"/>
<keyword evidence="4" id="KW-1133">Transmembrane helix</keyword>
<dbReference type="InterPro" id="IPR001991">
    <property type="entry name" value="Na-dicarboxylate_symporter"/>
</dbReference>
<reference evidence="7" key="2">
    <citation type="submission" date="2015-11" db="EMBL/GenBank/DDBJ databases">
        <authorList>
            <person name="Zhang Y."/>
            <person name="Guo Z."/>
        </authorList>
    </citation>
    <scope>NUCLEOTIDE SEQUENCE</scope>
</reference>
<evidence type="ECO:0000313" key="8">
    <source>
        <dbReference type="Proteomes" id="UP000017246"/>
    </source>
</evidence>
<keyword evidence="3" id="KW-0812">Transmembrane</keyword>
<evidence type="ECO:0000256" key="6">
    <source>
        <dbReference type="RuleBase" id="RU361216"/>
    </source>
</evidence>
<protein>
    <recommendedName>
        <fullName evidence="6">Amino acid transporter</fullName>
    </recommendedName>
</protein>
<dbReference type="GO" id="GO:0015293">
    <property type="term" value="F:symporter activity"/>
    <property type="evidence" value="ECO:0007669"/>
    <property type="project" value="UniProtKB-UniRule"/>
</dbReference>
<evidence type="ECO:0000313" key="7">
    <source>
        <dbReference type="EMBL" id="CUT98593.1"/>
    </source>
</evidence>
<evidence type="ECO:0000256" key="4">
    <source>
        <dbReference type="ARBA" id="ARBA00022989"/>
    </source>
</evidence>
<dbReference type="OrthoDB" id="10427608at2759"/>
<keyword evidence="6" id="KW-0769">Symport</keyword>
<evidence type="ECO:0000256" key="2">
    <source>
        <dbReference type="ARBA" id="ARBA00022448"/>
    </source>
</evidence>
<evidence type="ECO:0000256" key="1">
    <source>
        <dbReference type="ARBA" id="ARBA00004141"/>
    </source>
</evidence>
<comment type="subcellular location">
    <subcellularLocation>
        <location evidence="1 6">Membrane</location>
        <topology evidence="1 6">Multi-pass membrane protein</topology>
    </subcellularLocation>
</comment>
<dbReference type="Gene3D" id="1.10.3860.10">
    <property type="entry name" value="Sodium:dicarboxylate symporter"/>
    <property type="match status" value="1"/>
</dbReference>
<dbReference type="GO" id="GO:0016020">
    <property type="term" value="C:membrane"/>
    <property type="evidence" value="ECO:0007669"/>
    <property type="project" value="UniProtKB-SubCell"/>
</dbReference>
<proteinExistence type="inferred from homology"/>
<dbReference type="EMBL" id="LN902841">
    <property type="protein sequence ID" value="CUT98593.1"/>
    <property type="molecule type" value="Genomic_DNA"/>
</dbReference>
<sequence>MLQDLSALAPRQLPHDRSMTPLDAAKVVTVVALSVAYVTALPNIPSASVVAVITVLESIGVNAEAVSLLYAVEWTTETSSGNMCIRDRRLCEVTVSLTAHNSRNMSRLHCTEEFHHDSEDKVKFSEQSCLLKMRVSDTRWKREPHMQAVENAISNPLTSSSLIVDRGTRRGLRGRFCTNADATTVASATHGGNGSPKCCSADGHSTAHPPDSISICALDFAFCETQWEGSTLPHLLYQDGSMEGEDTKRIGCVGDASNSLNCFGSAILECGDLVQYLLVIQNYVCMYFRCAITCCKVKAKRVPKITRDRSHRVSATISTTPGSCPGGAHNTHRLTYANLSANRHISAAIRPLITLVGSLCTP</sequence>
<dbReference type="STRING" id="6211.A0A0S4MIG1"/>
<accession>A0A0S4MIG1</accession>
<dbReference type="Pfam" id="PF00375">
    <property type="entry name" value="SDF"/>
    <property type="match status" value="1"/>
</dbReference>
<dbReference type="Proteomes" id="UP000017246">
    <property type="component" value="Unassembled WGS sequence"/>
</dbReference>
<name>A0A0S4MIG1_ECHMU</name>
<dbReference type="InterPro" id="IPR036458">
    <property type="entry name" value="Na:dicarbo_symporter_sf"/>
</dbReference>
<reference evidence="7" key="1">
    <citation type="journal article" date="2013" name="Nature">
        <title>The genomes of four tapeworm species reveal adaptations to parasitism.</title>
        <authorList>
            <person name="Tsai I.J."/>
            <person name="Zarowiecki M."/>
            <person name="Holroyd N."/>
            <person name="Garciarrubio A."/>
            <person name="Sanchez-Flores A."/>
            <person name="Brooks K.L."/>
            <person name="Tracey A."/>
            <person name="Bobes R.J."/>
            <person name="Fragoso G."/>
            <person name="Sciutto E."/>
            <person name="Aslett M."/>
            <person name="Beasley H."/>
            <person name="Bennett H.M."/>
            <person name="Cai J."/>
            <person name="Camicia F."/>
            <person name="Clark R."/>
            <person name="Cucher M."/>
            <person name="De Silva N."/>
            <person name="Day T.A."/>
            <person name="Deplazes P."/>
            <person name="Estrada K."/>
            <person name="Fernandez C."/>
            <person name="Holland P.W."/>
            <person name="Hou J."/>
            <person name="Hu S."/>
            <person name="Huckvale T."/>
            <person name="Hung S.S."/>
            <person name="Kamenetzky L."/>
            <person name="Keane J.A."/>
            <person name="Kiss F."/>
            <person name="Koziol U."/>
            <person name="Lambert O."/>
            <person name="Liu K."/>
            <person name="Luo X."/>
            <person name="Luo Y."/>
            <person name="Macchiaroli N."/>
            <person name="Nichol S."/>
            <person name="Paps J."/>
            <person name="Parkinson J."/>
            <person name="Pouchkina-Stantcheva N."/>
            <person name="Riddiford N."/>
            <person name="Rosenzvit M."/>
            <person name="Salinas G."/>
            <person name="Wasmuth J.D."/>
            <person name="Zamanian M."/>
            <person name="Zheng Y."/>
            <person name="Cai X."/>
            <person name="Soberon X."/>
            <person name="Olson P.D."/>
            <person name="Laclette J.P."/>
            <person name="Brehm K."/>
            <person name="Berriman M."/>
            <person name="Garciarrubio A."/>
            <person name="Bobes R.J."/>
            <person name="Fragoso G."/>
            <person name="Sanchez-Flores A."/>
            <person name="Estrada K."/>
            <person name="Cevallos M.A."/>
            <person name="Morett E."/>
            <person name="Gonzalez V."/>
            <person name="Portillo T."/>
            <person name="Ochoa-Leyva A."/>
            <person name="Jose M.V."/>
            <person name="Sciutto E."/>
            <person name="Landa A."/>
            <person name="Jimenez L."/>
            <person name="Valdes V."/>
            <person name="Carrero J.C."/>
            <person name="Larralde C."/>
            <person name="Morales-Montor J."/>
            <person name="Limon-Lason J."/>
            <person name="Soberon X."/>
            <person name="Laclette J.P."/>
        </authorList>
    </citation>
    <scope>NUCLEOTIDE SEQUENCE [LARGE SCALE GENOMIC DNA]</scope>
</reference>
<keyword evidence="8" id="KW-1185">Reference proteome</keyword>
<organism evidence="7 8">
    <name type="scientific">Echinococcus multilocularis</name>
    <name type="common">Fox tapeworm</name>
    <dbReference type="NCBI Taxonomy" id="6211"/>
    <lineage>
        <taxon>Eukaryota</taxon>
        <taxon>Metazoa</taxon>
        <taxon>Spiralia</taxon>
        <taxon>Lophotrochozoa</taxon>
        <taxon>Platyhelminthes</taxon>
        <taxon>Cestoda</taxon>
        <taxon>Eucestoda</taxon>
        <taxon>Cyclophyllidea</taxon>
        <taxon>Taeniidae</taxon>
        <taxon>Echinococcus</taxon>
    </lineage>
</organism>
<keyword evidence="5" id="KW-0472">Membrane</keyword>
<evidence type="ECO:0000256" key="5">
    <source>
        <dbReference type="ARBA" id="ARBA00023136"/>
    </source>
</evidence>
<keyword evidence="2 6" id="KW-0813">Transport</keyword>
<comment type="similarity">
    <text evidence="6">Belongs to the dicarboxylate/amino acid:cation symporter (DAACS) (TC 2.A.23) family.</text>
</comment>
<evidence type="ECO:0000256" key="3">
    <source>
        <dbReference type="ARBA" id="ARBA00022692"/>
    </source>
</evidence>
<dbReference type="SUPFAM" id="SSF118215">
    <property type="entry name" value="Proton glutamate symport protein"/>
    <property type="match status" value="1"/>
</dbReference>